<dbReference type="InterPro" id="IPR035490">
    <property type="entry name" value="GlmS/FrlB_SIS"/>
</dbReference>
<evidence type="ECO:0000313" key="2">
    <source>
        <dbReference type="EMBL" id="KKN29039.1"/>
    </source>
</evidence>
<dbReference type="GO" id="GO:0004360">
    <property type="term" value="F:glutamine-fructose-6-phosphate transaminase (isomerizing) activity"/>
    <property type="evidence" value="ECO:0007669"/>
    <property type="project" value="TreeGrafter"/>
</dbReference>
<dbReference type="EMBL" id="LAZR01002515">
    <property type="protein sequence ID" value="KKN29039.1"/>
    <property type="molecule type" value="Genomic_DNA"/>
</dbReference>
<dbReference type="SUPFAM" id="SSF53697">
    <property type="entry name" value="SIS domain"/>
    <property type="match status" value="1"/>
</dbReference>
<feature type="domain" description="SIS" evidence="1">
    <location>
        <begin position="29"/>
        <end position="168"/>
    </location>
</feature>
<dbReference type="InterPro" id="IPR001347">
    <property type="entry name" value="SIS_dom"/>
</dbReference>
<accession>A0A0F9PFW5</accession>
<organism evidence="2">
    <name type="scientific">marine sediment metagenome</name>
    <dbReference type="NCBI Taxonomy" id="412755"/>
    <lineage>
        <taxon>unclassified sequences</taxon>
        <taxon>metagenomes</taxon>
        <taxon>ecological metagenomes</taxon>
    </lineage>
</organism>
<proteinExistence type="predicted"/>
<feature type="non-terminal residue" evidence="2">
    <location>
        <position position="1"/>
    </location>
</feature>
<gene>
    <name evidence="2" type="ORF">LCGC14_0848220</name>
</gene>
<protein>
    <recommendedName>
        <fullName evidence="1">SIS domain-containing protein</fullName>
    </recommendedName>
</protein>
<dbReference type="GO" id="GO:0097367">
    <property type="term" value="F:carbohydrate derivative binding"/>
    <property type="evidence" value="ECO:0007669"/>
    <property type="project" value="InterPro"/>
</dbReference>
<dbReference type="InterPro" id="IPR046348">
    <property type="entry name" value="SIS_dom_sf"/>
</dbReference>
<reference evidence="2" key="1">
    <citation type="journal article" date="2015" name="Nature">
        <title>Complex archaea that bridge the gap between prokaryotes and eukaryotes.</title>
        <authorList>
            <person name="Spang A."/>
            <person name="Saw J.H."/>
            <person name="Jorgensen S.L."/>
            <person name="Zaremba-Niedzwiedzka K."/>
            <person name="Martijn J."/>
            <person name="Lind A.E."/>
            <person name="van Eijk R."/>
            <person name="Schleper C."/>
            <person name="Guy L."/>
            <person name="Ettema T.J."/>
        </authorList>
    </citation>
    <scope>NUCLEOTIDE SEQUENCE</scope>
</reference>
<name>A0A0F9PFW5_9ZZZZ</name>
<dbReference type="GO" id="GO:0006047">
    <property type="term" value="P:UDP-N-acetylglucosamine metabolic process"/>
    <property type="evidence" value="ECO:0007669"/>
    <property type="project" value="TreeGrafter"/>
</dbReference>
<dbReference type="PROSITE" id="PS51464">
    <property type="entry name" value="SIS"/>
    <property type="match status" value="1"/>
</dbReference>
<dbReference type="PANTHER" id="PTHR10937:SF0">
    <property type="entry name" value="GLUTAMINE--FRUCTOSE-6-PHOSPHATE TRANSAMINASE (ISOMERIZING)"/>
    <property type="match status" value="1"/>
</dbReference>
<dbReference type="GO" id="GO:0006487">
    <property type="term" value="P:protein N-linked glycosylation"/>
    <property type="evidence" value="ECO:0007669"/>
    <property type="project" value="TreeGrafter"/>
</dbReference>
<sequence length="178" mass="19908">NADLKEEFEKLPSLIEKTISLASEKCQQVARFLAKKEYLYYLGFGISIGACLEGALKMKEITYIPCEGMYSSEFKHGPLAIIKKNDWVLFLSTLEDVHMTLSHINEVSCRLGKICTIAPPDDSLSLNSDELISLPSKNYFVVPLLGVIVSQLLSYYVSQEKGINPDQPRNISKTLTVD</sequence>
<dbReference type="CDD" id="cd05009">
    <property type="entry name" value="SIS_GlmS_GlmD_2"/>
    <property type="match status" value="1"/>
</dbReference>
<dbReference type="Pfam" id="PF01380">
    <property type="entry name" value="SIS"/>
    <property type="match status" value="1"/>
</dbReference>
<dbReference type="AlphaFoldDB" id="A0A0F9PFW5"/>
<dbReference type="Gene3D" id="3.40.50.10490">
    <property type="entry name" value="Glucose-6-phosphate isomerase like protein, domain 1"/>
    <property type="match status" value="2"/>
</dbReference>
<comment type="caution">
    <text evidence="2">The sequence shown here is derived from an EMBL/GenBank/DDBJ whole genome shotgun (WGS) entry which is preliminary data.</text>
</comment>
<dbReference type="GO" id="GO:0006002">
    <property type="term" value="P:fructose 6-phosphate metabolic process"/>
    <property type="evidence" value="ECO:0007669"/>
    <property type="project" value="TreeGrafter"/>
</dbReference>
<evidence type="ECO:0000259" key="1">
    <source>
        <dbReference type="PROSITE" id="PS51464"/>
    </source>
</evidence>
<dbReference type="PANTHER" id="PTHR10937">
    <property type="entry name" value="GLUCOSAMINE--FRUCTOSE-6-PHOSPHATE AMINOTRANSFERASE, ISOMERIZING"/>
    <property type="match status" value="1"/>
</dbReference>